<evidence type="ECO:0000313" key="7">
    <source>
        <dbReference type="EMBL" id="MEQ2371550.1"/>
    </source>
</evidence>
<dbReference type="Proteomes" id="UP001473063">
    <property type="component" value="Unassembled WGS sequence"/>
</dbReference>
<evidence type="ECO:0000256" key="4">
    <source>
        <dbReference type="ARBA" id="ARBA00023136"/>
    </source>
</evidence>
<protein>
    <submittedName>
        <fullName evidence="7">ABC transporter permease</fullName>
    </submittedName>
</protein>
<feature type="transmembrane region" description="Helical" evidence="5">
    <location>
        <begin position="227"/>
        <end position="251"/>
    </location>
</feature>
<name>A0ABV1BFZ5_9FIRM</name>
<gene>
    <name evidence="7" type="ORF">WMO28_11540</name>
</gene>
<dbReference type="EMBL" id="JBBMEJ010000013">
    <property type="protein sequence ID" value="MEQ2371550.1"/>
    <property type="molecule type" value="Genomic_DNA"/>
</dbReference>
<feature type="domain" description="ABC-2 type transporter transmembrane" evidence="6">
    <location>
        <begin position="19"/>
        <end position="374"/>
    </location>
</feature>
<keyword evidence="8" id="KW-1185">Reference proteome</keyword>
<comment type="subcellular location">
    <subcellularLocation>
        <location evidence="1">Membrane</location>
        <topology evidence="1">Multi-pass membrane protein</topology>
    </subcellularLocation>
</comment>
<dbReference type="Pfam" id="PF12698">
    <property type="entry name" value="ABC2_membrane_3"/>
    <property type="match status" value="1"/>
</dbReference>
<feature type="transmembrane region" description="Helical" evidence="5">
    <location>
        <begin position="186"/>
        <end position="206"/>
    </location>
</feature>
<dbReference type="InterPro" id="IPR013525">
    <property type="entry name" value="ABC2_TM"/>
</dbReference>
<feature type="transmembrane region" description="Helical" evidence="5">
    <location>
        <begin position="295"/>
        <end position="314"/>
    </location>
</feature>
<proteinExistence type="predicted"/>
<dbReference type="RefSeq" id="WP_349057065.1">
    <property type="nucleotide sequence ID" value="NZ_JBBMEJ010000013.1"/>
</dbReference>
<keyword evidence="3 5" id="KW-1133">Transmembrane helix</keyword>
<organism evidence="7 8">
    <name type="scientific">Blautia aquisgranensis</name>
    <dbReference type="NCBI Taxonomy" id="3133153"/>
    <lineage>
        <taxon>Bacteria</taxon>
        <taxon>Bacillati</taxon>
        <taxon>Bacillota</taxon>
        <taxon>Clostridia</taxon>
        <taxon>Lachnospirales</taxon>
        <taxon>Lachnospiraceae</taxon>
        <taxon>Blautia</taxon>
    </lineage>
</organism>
<feature type="transmembrane region" description="Helical" evidence="5">
    <location>
        <begin position="354"/>
        <end position="375"/>
    </location>
</feature>
<dbReference type="Gene3D" id="3.40.1710.10">
    <property type="entry name" value="abc type-2 transporter like domain"/>
    <property type="match status" value="1"/>
</dbReference>
<accession>A0ABV1BFZ5</accession>
<feature type="transmembrane region" description="Helical" evidence="5">
    <location>
        <begin position="263"/>
        <end position="283"/>
    </location>
</feature>
<keyword evidence="2 5" id="KW-0812">Transmembrane</keyword>
<evidence type="ECO:0000256" key="3">
    <source>
        <dbReference type="ARBA" id="ARBA00022989"/>
    </source>
</evidence>
<dbReference type="InterPro" id="IPR052902">
    <property type="entry name" value="ABC-2_transporter"/>
</dbReference>
<comment type="caution">
    <text evidence="7">The sequence shown here is derived from an EMBL/GenBank/DDBJ whole genome shotgun (WGS) entry which is preliminary data.</text>
</comment>
<evidence type="ECO:0000256" key="5">
    <source>
        <dbReference type="SAM" id="Phobius"/>
    </source>
</evidence>
<evidence type="ECO:0000313" key="8">
    <source>
        <dbReference type="Proteomes" id="UP001473063"/>
    </source>
</evidence>
<evidence type="ECO:0000256" key="2">
    <source>
        <dbReference type="ARBA" id="ARBA00022692"/>
    </source>
</evidence>
<dbReference type="PANTHER" id="PTHR43027">
    <property type="entry name" value="DOXORUBICIN RESISTANCE ABC TRANSPORTER PERMEASE PROTEIN DRRC-RELATED"/>
    <property type="match status" value="1"/>
</dbReference>
<dbReference type="PANTHER" id="PTHR43027:SF2">
    <property type="entry name" value="TRANSPORT PERMEASE PROTEIN"/>
    <property type="match status" value="1"/>
</dbReference>
<reference evidence="7 8" key="1">
    <citation type="submission" date="2024-03" db="EMBL/GenBank/DDBJ databases">
        <title>Human intestinal bacterial collection.</title>
        <authorList>
            <person name="Pauvert C."/>
            <person name="Hitch T.C.A."/>
            <person name="Clavel T."/>
        </authorList>
    </citation>
    <scope>NUCLEOTIDE SEQUENCE [LARGE SCALE GENOMIC DNA]</scope>
    <source>
        <strain evidence="7 8">CLA-JM-H16</strain>
    </source>
</reference>
<evidence type="ECO:0000259" key="6">
    <source>
        <dbReference type="Pfam" id="PF12698"/>
    </source>
</evidence>
<sequence length="382" mass="42954">MTVFKGYMRIMKKNAGLIFLYLAIFFGVALALQTAAGKESYSSYESEKIKIGLVDKDNGPLAEGLTKWLENTHHVTRMEDSRENLQEELFYRNVEYIVVIPENFYETCMVNGESISVTKVPGSYTAYYVDQQLESCLNTMRTYLEAGFTQEEAAQVILDEKSAEVTLLDLDGNNGGVPAYIYYFRYMPYLFLAVLCYVMGYVLMAFKKGDIPKRMQASAVSARRQSMEGLLAMLVMGGGLWVIGMAGAVVMYGKEILTAQNRWYYMLNSLGMMAVALSLSYLIGLFVKNSNMLSGIANILSLGMCFLCGVFVPMDVMNKNVLKVSQFLPVYWYETVNETLGSYSHLTEEAAATVWKGMGLEMMFAVAFVCMILAVSRYQRQK</sequence>
<keyword evidence="4 5" id="KW-0472">Membrane</keyword>
<evidence type="ECO:0000256" key="1">
    <source>
        <dbReference type="ARBA" id="ARBA00004141"/>
    </source>
</evidence>